<evidence type="ECO:0000313" key="1">
    <source>
        <dbReference type="EMBL" id="QMW04094.1"/>
    </source>
</evidence>
<dbReference type="Proteomes" id="UP000515369">
    <property type="component" value="Chromosome"/>
</dbReference>
<name>A0A7G5GZ02_9BACT</name>
<gene>
    <name evidence="1" type="ORF">H3H32_03805</name>
</gene>
<organism evidence="1 2">
    <name type="scientific">Spirosoma foliorum</name>
    <dbReference type="NCBI Taxonomy" id="2710596"/>
    <lineage>
        <taxon>Bacteria</taxon>
        <taxon>Pseudomonadati</taxon>
        <taxon>Bacteroidota</taxon>
        <taxon>Cytophagia</taxon>
        <taxon>Cytophagales</taxon>
        <taxon>Cytophagaceae</taxon>
        <taxon>Spirosoma</taxon>
    </lineage>
</organism>
<dbReference type="RefSeq" id="WP_182461350.1">
    <property type="nucleotide sequence ID" value="NZ_CP059732.1"/>
</dbReference>
<dbReference type="EMBL" id="CP059732">
    <property type="protein sequence ID" value="QMW04094.1"/>
    <property type="molecule type" value="Genomic_DNA"/>
</dbReference>
<dbReference type="NCBIfam" id="NF033832">
    <property type="entry name" value="sce7726_fam"/>
    <property type="match status" value="1"/>
</dbReference>
<protein>
    <submittedName>
        <fullName evidence="1">Sce7726 family protein</fullName>
    </submittedName>
</protein>
<accession>A0A7G5GZ02</accession>
<evidence type="ECO:0000313" key="2">
    <source>
        <dbReference type="Proteomes" id="UP000515369"/>
    </source>
</evidence>
<reference evidence="1 2" key="1">
    <citation type="submission" date="2020-07" db="EMBL/GenBank/DDBJ databases">
        <title>Spirosoma foliorum sp. nov., isolated from the leaves on the Nejang mountain Korea, Republic of.</title>
        <authorList>
            <person name="Ho H."/>
            <person name="Lee Y.-J."/>
            <person name="Nurcahyanto D.-A."/>
            <person name="Kim S.-G."/>
        </authorList>
    </citation>
    <scope>NUCLEOTIDE SEQUENCE [LARGE SCALE GENOMIC DNA]</scope>
    <source>
        <strain evidence="1 2">PL0136</strain>
    </source>
</reference>
<keyword evidence="2" id="KW-1185">Reference proteome</keyword>
<dbReference type="AlphaFoldDB" id="A0A7G5GZ02"/>
<dbReference type="KEGG" id="sfol:H3H32_03805"/>
<sequence length="290" mass="33885">MSLTVDSRYNYHLSTLYSSSFVKSYLNNSFSDRLYELLKVSKLLDYFSTDCTLEVILAEIYQHLSIFYRSEYVYKNAVANELLLANHSLYDAKLFTEFIAEQSLLDVLIVNGTTTAYEIKTELDTLDRLPSQLKSYQSMFDKVYVVTCEQNVAKIKKIVDEKIGIQVLNSNNKIDLEREPISNKEDFITDNIFFALRKDEYLRLIKGKYGYIPQVPNTKIFGECLKLFKELSRYEVHDCFVEVLRSRALLKHQIQFIESVSYSLKMLFLERNLSKNDCSNLTHHLQSKPL</sequence>
<dbReference type="InterPro" id="IPR047729">
    <property type="entry name" value="Sce7726-like"/>
</dbReference>
<proteinExistence type="predicted"/>